<keyword evidence="7" id="KW-0274">FAD</keyword>
<keyword evidence="6" id="KW-0479">Metal-binding</keyword>
<name>A0ABW1T2J8_9ACTN</name>
<dbReference type="SUPFAM" id="SSF63380">
    <property type="entry name" value="Riboflavin synthase domain-like"/>
    <property type="match status" value="1"/>
</dbReference>
<dbReference type="Proteomes" id="UP001596138">
    <property type="component" value="Unassembled WGS sequence"/>
</dbReference>
<organism evidence="16 17">
    <name type="scientific">Longivirga aurantiaca</name>
    <dbReference type="NCBI Taxonomy" id="1837743"/>
    <lineage>
        <taxon>Bacteria</taxon>
        <taxon>Bacillati</taxon>
        <taxon>Actinomycetota</taxon>
        <taxon>Actinomycetes</taxon>
        <taxon>Sporichthyales</taxon>
        <taxon>Sporichthyaceae</taxon>
        <taxon>Longivirga</taxon>
    </lineage>
</organism>
<keyword evidence="12 14" id="KW-0472">Membrane</keyword>
<evidence type="ECO:0000313" key="17">
    <source>
        <dbReference type="Proteomes" id="UP001596138"/>
    </source>
</evidence>
<dbReference type="Pfam" id="PF08022">
    <property type="entry name" value="FAD_binding_8"/>
    <property type="match status" value="1"/>
</dbReference>
<feature type="transmembrane region" description="Helical" evidence="14">
    <location>
        <begin position="175"/>
        <end position="196"/>
    </location>
</feature>
<evidence type="ECO:0000256" key="6">
    <source>
        <dbReference type="ARBA" id="ARBA00022723"/>
    </source>
</evidence>
<evidence type="ECO:0000256" key="4">
    <source>
        <dbReference type="ARBA" id="ARBA00022692"/>
    </source>
</evidence>
<dbReference type="InterPro" id="IPR050415">
    <property type="entry name" value="MRET"/>
</dbReference>
<dbReference type="Pfam" id="PF01794">
    <property type="entry name" value="Ferric_reduct"/>
    <property type="match status" value="1"/>
</dbReference>
<feature type="transmembrane region" description="Helical" evidence="14">
    <location>
        <begin position="30"/>
        <end position="51"/>
    </location>
</feature>
<evidence type="ECO:0000256" key="11">
    <source>
        <dbReference type="ARBA" id="ARBA00023014"/>
    </source>
</evidence>
<protein>
    <submittedName>
        <fullName evidence="16">Ferric reductase-like transmembrane domain-containing protein</fullName>
    </submittedName>
</protein>
<keyword evidence="10" id="KW-0408">Iron</keyword>
<keyword evidence="8 14" id="KW-1133">Transmembrane helix</keyword>
<comment type="cofactor">
    <cofactor evidence="1">
        <name>FAD</name>
        <dbReference type="ChEBI" id="CHEBI:57692"/>
    </cofactor>
</comment>
<feature type="region of interest" description="Disordered" evidence="13">
    <location>
        <begin position="1"/>
        <end position="23"/>
    </location>
</feature>
<comment type="subcellular location">
    <subcellularLocation>
        <location evidence="2">Membrane</location>
        <topology evidence="2">Multi-pass membrane protein</topology>
    </subcellularLocation>
</comment>
<feature type="transmembrane region" description="Helical" evidence="14">
    <location>
        <begin position="104"/>
        <end position="124"/>
    </location>
</feature>
<evidence type="ECO:0000259" key="15">
    <source>
        <dbReference type="PROSITE" id="PS51384"/>
    </source>
</evidence>
<keyword evidence="9" id="KW-0560">Oxidoreductase</keyword>
<comment type="caution">
    <text evidence="16">The sequence shown here is derived from an EMBL/GenBank/DDBJ whole genome shotgun (WGS) entry which is preliminary data.</text>
</comment>
<feature type="transmembrane region" description="Helical" evidence="14">
    <location>
        <begin position="208"/>
        <end position="228"/>
    </location>
</feature>
<evidence type="ECO:0000256" key="2">
    <source>
        <dbReference type="ARBA" id="ARBA00004141"/>
    </source>
</evidence>
<dbReference type="Pfam" id="PF00175">
    <property type="entry name" value="NAD_binding_1"/>
    <property type="match status" value="1"/>
</dbReference>
<keyword evidence="3" id="KW-0285">Flavoprotein</keyword>
<dbReference type="InterPro" id="IPR001433">
    <property type="entry name" value="OxRdtase_FAD/NAD-bd"/>
</dbReference>
<dbReference type="InterPro" id="IPR013130">
    <property type="entry name" value="Fe3_Rdtase_TM_dom"/>
</dbReference>
<keyword evidence="11" id="KW-0411">Iron-sulfur</keyword>
<evidence type="ECO:0000256" key="3">
    <source>
        <dbReference type="ARBA" id="ARBA00022630"/>
    </source>
</evidence>
<dbReference type="InterPro" id="IPR017938">
    <property type="entry name" value="Riboflavin_synthase-like_b-brl"/>
</dbReference>
<dbReference type="Gene3D" id="2.40.30.10">
    <property type="entry name" value="Translation factors"/>
    <property type="match status" value="1"/>
</dbReference>
<dbReference type="PANTHER" id="PTHR47354:SF8">
    <property type="entry name" value="1,2-PHENYLACETYL-COA EPOXIDASE, SUBUNIT E"/>
    <property type="match status" value="1"/>
</dbReference>
<feature type="domain" description="FAD-binding FR-type" evidence="15">
    <location>
        <begin position="233"/>
        <end position="333"/>
    </location>
</feature>
<reference evidence="17" key="1">
    <citation type="journal article" date="2019" name="Int. J. Syst. Evol. Microbiol.">
        <title>The Global Catalogue of Microorganisms (GCM) 10K type strain sequencing project: providing services to taxonomists for standard genome sequencing and annotation.</title>
        <authorList>
            <consortium name="The Broad Institute Genomics Platform"/>
            <consortium name="The Broad Institute Genome Sequencing Center for Infectious Disease"/>
            <person name="Wu L."/>
            <person name="Ma J."/>
        </authorList>
    </citation>
    <scope>NUCLEOTIDE SEQUENCE [LARGE SCALE GENOMIC DNA]</scope>
    <source>
        <strain evidence="17">CGMCC 4.7317</strain>
    </source>
</reference>
<dbReference type="PANTHER" id="PTHR47354">
    <property type="entry name" value="NADH OXIDOREDUCTASE HCR"/>
    <property type="match status" value="1"/>
</dbReference>
<feature type="transmembrane region" description="Helical" evidence="14">
    <location>
        <begin position="63"/>
        <end position="83"/>
    </location>
</feature>
<dbReference type="InterPro" id="IPR017927">
    <property type="entry name" value="FAD-bd_FR_type"/>
</dbReference>
<evidence type="ECO:0000256" key="5">
    <source>
        <dbReference type="ARBA" id="ARBA00022714"/>
    </source>
</evidence>
<dbReference type="PROSITE" id="PS51384">
    <property type="entry name" value="FAD_FR"/>
    <property type="match status" value="1"/>
</dbReference>
<dbReference type="SUPFAM" id="SSF52343">
    <property type="entry name" value="Ferredoxin reductase-like, C-terminal NADP-linked domain"/>
    <property type="match status" value="1"/>
</dbReference>
<dbReference type="CDD" id="cd06198">
    <property type="entry name" value="FNR_like_3"/>
    <property type="match status" value="1"/>
</dbReference>
<evidence type="ECO:0000256" key="1">
    <source>
        <dbReference type="ARBA" id="ARBA00001974"/>
    </source>
</evidence>
<sequence>MSSATVSRPKAPAPQPGARRTRRTRRAGDVFVALAGVGLGLVVGIQVATSTGVGGPGGLLIELSRWAGLVGTYLALLVIFLVARVPVVERAVGLDRMISWHRKLGPLSLVLIAAHVVLVTAGYGASAATSYLGQTWIFLSEYPWVLPALAGFVLMLVAGITSWRVARRRMKYETWWVTHLYFYLAIALAYLHQITLGQPFATHTWARWAWIALYLVTFVPLVVFRVALPVWSSLRHNLKVHAVVRESADTISVWVSGRNLAALDVKGGQFFGWRFLTRDRWWQSHPYSISIGPDARYLRITVKDLGDHSRGLATVKPGTRVVAEGPYGLFTADERRTDRVLLIAGGVGIAPVRSILDDLPPHVPVDILFRARRPEGLVLRDELESIARSRPGVRLRYLVGSRREYPVNARTLLHLVPDVRSRDIYTCGPDALVESVRHAAEVLTMPSDQVHDDSFSFHSPDHYSFTTAKESVR</sequence>
<gene>
    <name evidence="16" type="ORF">ACFQGU_13800</name>
</gene>
<evidence type="ECO:0000256" key="7">
    <source>
        <dbReference type="ARBA" id="ARBA00022827"/>
    </source>
</evidence>
<dbReference type="Gene3D" id="3.40.50.80">
    <property type="entry name" value="Nucleotide-binding domain of ferredoxin-NADP reductase (FNR) module"/>
    <property type="match status" value="1"/>
</dbReference>
<dbReference type="PRINTS" id="PR00410">
    <property type="entry name" value="PHEHYDRXLASE"/>
</dbReference>
<accession>A0ABW1T2J8</accession>
<keyword evidence="4 14" id="KW-0812">Transmembrane</keyword>
<keyword evidence="17" id="KW-1185">Reference proteome</keyword>
<evidence type="ECO:0000256" key="14">
    <source>
        <dbReference type="SAM" id="Phobius"/>
    </source>
</evidence>
<feature type="transmembrane region" description="Helical" evidence="14">
    <location>
        <begin position="144"/>
        <end position="163"/>
    </location>
</feature>
<dbReference type="InterPro" id="IPR039261">
    <property type="entry name" value="FNR_nucleotide-bd"/>
</dbReference>
<dbReference type="RefSeq" id="WP_386767610.1">
    <property type="nucleotide sequence ID" value="NZ_JBHSTI010000008.1"/>
</dbReference>
<proteinExistence type="predicted"/>
<evidence type="ECO:0000256" key="13">
    <source>
        <dbReference type="SAM" id="MobiDB-lite"/>
    </source>
</evidence>
<evidence type="ECO:0000256" key="8">
    <source>
        <dbReference type="ARBA" id="ARBA00022989"/>
    </source>
</evidence>
<dbReference type="EMBL" id="JBHSTI010000008">
    <property type="protein sequence ID" value="MFC6238956.1"/>
    <property type="molecule type" value="Genomic_DNA"/>
</dbReference>
<evidence type="ECO:0000256" key="10">
    <source>
        <dbReference type="ARBA" id="ARBA00023004"/>
    </source>
</evidence>
<keyword evidence="5" id="KW-0001">2Fe-2S</keyword>
<evidence type="ECO:0000256" key="9">
    <source>
        <dbReference type="ARBA" id="ARBA00023002"/>
    </source>
</evidence>
<dbReference type="InterPro" id="IPR013112">
    <property type="entry name" value="FAD-bd_8"/>
</dbReference>
<evidence type="ECO:0000313" key="16">
    <source>
        <dbReference type="EMBL" id="MFC6238956.1"/>
    </source>
</evidence>
<evidence type="ECO:0000256" key="12">
    <source>
        <dbReference type="ARBA" id="ARBA00023136"/>
    </source>
</evidence>